<dbReference type="PANTHER" id="PTHR10773">
    <property type="entry name" value="DNA-DIRECTED RNA POLYMERASES I, II, AND III SUBUNIT RPABC2"/>
    <property type="match status" value="1"/>
</dbReference>
<sequence>MDNRLQVDAVYSDFSKAFDKVNLPLLVKKLNYYGVAGNVLSLFQSYLVGRWWIEEQRNDVTDQVGLENEAANENQVVKITSNTKAYTLKTTPGKRRFRNEKCWKSTVAKENRNLGKEYVSRKSKKVIKAREINENCKEKKCKLYCFEKISEEQRHHIFNKFWSFGDHNRYYDFLAKHVKISQKKVCTYCRK</sequence>
<accession>A0AAW1L9E6</accession>
<dbReference type="AlphaFoldDB" id="A0AAW1L9E6"/>
<comment type="caution">
    <text evidence="1">The sequence shown here is derived from an EMBL/GenBank/DDBJ whole genome shotgun (WGS) entry which is preliminary data.</text>
</comment>
<name>A0AAW1L9E6_POPJA</name>
<evidence type="ECO:0000313" key="2">
    <source>
        <dbReference type="Proteomes" id="UP001458880"/>
    </source>
</evidence>
<protein>
    <recommendedName>
        <fullName evidence="3">Reverse transcriptase domain-containing protein</fullName>
    </recommendedName>
</protein>
<evidence type="ECO:0008006" key="3">
    <source>
        <dbReference type="Google" id="ProtNLM"/>
    </source>
</evidence>
<reference evidence="1 2" key="1">
    <citation type="journal article" date="2024" name="BMC Genomics">
        <title>De novo assembly and annotation of Popillia japonica's genome with initial clues to its potential as an invasive pest.</title>
        <authorList>
            <person name="Cucini C."/>
            <person name="Boschi S."/>
            <person name="Funari R."/>
            <person name="Cardaioli E."/>
            <person name="Iannotti N."/>
            <person name="Marturano G."/>
            <person name="Paoli F."/>
            <person name="Bruttini M."/>
            <person name="Carapelli A."/>
            <person name="Frati F."/>
            <person name="Nardi F."/>
        </authorList>
    </citation>
    <scope>NUCLEOTIDE SEQUENCE [LARGE SCALE GENOMIC DNA]</scope>
    <source>
        <strain evidence="1">DMR45628</strain>
    </source>
</reference>
<dbReference type="Proteomes" id="UP001458880">
    <property type="component" value="Unassembled WGS sequence"/>
</dbReference>
<organism evidence="1 2">
    <name type="scientific">Popillia japonica</name>
    <name type="common">Japanese beetle</name>
    <dbReference type="NCBI Taxonomy" id="7064"/>
    <lineage>
        <taxon>Eukaryota</taxon>
        <taxon>Metazoa</taxon>
        <taxon>Ecdysozoa</taxon>
        <taxon>Arthropoda</taxon>
        <taxon>Hexapoda</taxon>
        <taxon>Insecta</taxon>
        <taxon>Pterygota</taxon>
        <taxon>Neoptera</taxon>
        <taxon>Endopterygota</taxon>
        <taxon>Coleoptera</taxon>
        <taxon>Polyphaga</taxon>
        <taxon>Scarabaeiformia</taxon>
        <taxon>Scarabaeidae</taxon>
        <taxon>Rutelinae</taxon>
        <taxon>Popillia</taxon>
    </lineage>
</organism>
<keyword evidence="2" id="KW-1185">Reference proteome</keyword>
<evidence type="ECO:0000313" key="1">
    <source>
        <dbReference type="EMBL" id="KAK9730306.1"/>
    </source>
</evidence>
<gene>
    <name evidence="1" type="ORF">QE152_g15340</name>
</gene>
<dbReference type="PANTHER" id="PTHR10773:SF19">
    <property type="match status" value="1"/>
</dbReference>
<dbReference type="EMBL" id="JASPKY010000149">
    <property type="protein sequence ID" value="KAK9730306.1"/>
    <property type="molecule type" value="Genomic_DNA"/>
</dbReference>
<proteinExistence type="predicted"/>